<sequence>MIIKLNVIFEWIKVRPFSEKITSFGQRISLITVGSDCFKRYNRMLFFFFKLYHSLITKY</sequence>
<gene>
    <name evidence="1" type="ORF">EM308_09975</name>
</gene>
<name>A0AAC9N5I9_9FLAO</name>
<keyword evidence="2" id="KW-1185">Reference proteome</keyword>
<dbReference type="KEGG" id="fgl:EM308_09975"/>
<protein>
    <submittedName>
        <fullName evidence="1">Uncharacterized protein</fullName>
    </submittedName>
</protein>
<dbReference type="Proteomes" id="UP000175968">
    <property type="component" value="Chromosome"/>
</dbReference>
<dbReference type="AlphaFoldDB" id="A0AAC9N5I9"/>
<dbReference type="EMBL" id="CP017479">
    <property type="protein sequence ID" value="AOW09806.1"/>
    <property type="molecule type" value="Genomic_DNA"/>
</dbReference>
<reference evidence="1 2" key="1">
    <citation type="submission" date="2016-10" db="EMBL/GenBank/DDBJ databases">
        <title>Flavobacterium gilvum sp. nov., isolated from stream water.</title>
        <authorList>
            <person name="Shin S.-K."/>
            <person name="Cho Y.-J."/>
            <person name="Yi H."/>
        </authorList>
    </citation>
    <scope>NUCLEOTIDE SEQUENCE [LARGE SCALE GENOMIC DNA]</scope>
    <source>
        <strain evidence="1 2">EM1308</strain>
    </source>
</reference>
<evidence type="ECO:0000313" key="2">
    <source>
        <dbReference type="Proteomes" id="UP000175968"/>
    </source>
</evidence>
<proteinExistence type="predicted"/>
<accession>A0AAC9N5I9</accession>
<evidence type="ECO:0000313" key="1">
    <source>
        <dbReference type="EMBL" id="AOW09806.1"/>
    </source>
</evidence>
<organism evidence="1 2">
    <name type="scientific">Flavobacterium gilvum</name>
    <dbReference type="NCBI Taxonomy" id="1492737"/>
    <lineage>
        <taxon>Bacteria</taxon>
        <taxon>Pseudomonadati</taxon>
        <taxon>Bacteroidota</taxon>
        <taxon>Flavobacteriia</taxon>
        <taxon>Flavobacteriales</taxon>
        <taxon>Flavobacteriaceae</taxon>
        <taxon>Flavobacterium</taxon>
    </lineage>
</organism>